<dbReference type="InterPro" id="IPR001611">
    <property type="entry name" value="Leu-rich_rpt"/>
</dbReference>
<dbReference type="GO" id="GO:0031267">
    <property type="term" value="F:small GTPase binding"/>
    <property type="evidence" value="ECO:0007669"/>
    <property type="project" value="TreeGrafter"/>
</dbReference>
<name>A0A7S2TE23_PROMC</name>
<dbReference type="GO" id="GO:0048471">
    <property type="term" value="C:perinuclear region of cytoplasm"/>
    <property type="evidence" value="ECO:0007669"/>
    <property type="project" value="TreeGrafter"/>
</dbReference>
<dbReference type="SMART" id="SM00368">
    <property type="entry name" value="LRR_RI"/>
    <property type="match status" value="3"/>
</dbReference>
<evidence type="ECO:0000256" key="1">
    <source>
        <dbReference type="ARBA" id="ARBA00022468"/>
    </source>
</evidence>
<dbReference type="EMBL" id="HBHN01017793">
    <property type="protein sequence ID" value="CAD9726849.1"/>
    <property type="molecule type" value="Transcribed_RNA"/>
</dbReference>
<keyword evidence="3" id="KW-0677">Repeat</keyword>
<sequence>MHFKSTGLFKCYVWNNRIDSEGGIAIGEALQQNNTLTSLDLANNDIGDDGALAVGKSLETNGSLTDLHLDKNNIQDTGAGAIHDAIRGNKKSALVTLTLDENHIDRTLLDDIAAVLERNTSL</sequence>
<dbReference type="InterPro" id="IPR032675">
    <property type="entry name" value="LRR_dom_sf"/>
</dbReference>
<proteinExistence type="predicted"/>
<dbReference type="PANTHER" id="PTHR24113:SF12">
    <property type="entry name" value="RAN GTPASE-ACTIVATING PROTEIN 1"/>
    <property type="match status" value="1"/>
</dbReference>
<dbReference type="GO" id="GO:0005829">
    <property type="term" value="C:cytosol"/>
    <property type="evidence" value="ECO:0007669"/>
    <property type="project" value="TreeGrafter"/>
</dbReference>
<organism evidence="4">
    <name type="scientific">Prorocentrum micans</name>
    <name type="common">Red tide dinoflagellate</name>
    <dbReference type="NCBI Taxonomy" id="2945"/>
    <lineage>
        <taxon>Eukaryota</taxon>
        <taxon>Sar</taxon>
        <taxon>Alveolata</taxon>
        <taxon>Dinophyceae</taxon>
        <taxon>Prorocentrales</taxon>
        <taxon>Prorocentraceae</taxon>
        <taxon>Prorocentrum</taxon>
    </lineage>
</organism>
<dbReference type="SUPFAM" id="SSF52047">
    <property type="entry name" value="RNI-like"/>
    <property type="match status" value="1"/>
</dbReference>
<dbReference type="GO" id="GO:0005634">
    <property type="term" value="C:nucleus"/>
    <property type="evidence" value="ECO:0007669"/>
    <property type="project" value="TreeGrafter"/>
</dbReference>
<evidence type="ECO:0000256" key="3">
    <source>
        <dbReference type="ARBA" id="ARBA00022737"/>
    </source>
</evidence>
<evidence type="ECO:0000256" key="2">
    <source>
        <dbReference type="ARBA" id="ARBA00022614"/>
    </source>
</evidence>
<dbReference type="InterPro" id="IPR027038">
    <property type="entry name" value="RanGap"/>
</dbReference>
<protein>
    <submittedName>
        <fullName evidence="4">Uncharacterized protein</fullName>
    </submittedName>
</protein>
<dbReference type="Pfam" id="PF13516">
    <property type="entry name" value="LRR_6"/>
    <property type="match status" value="2"/>
</dbReference>
<dbReference type="GO" id="GO:0005096">
    <property type="term" value="F:GTPase activator activity"/>
    <property type="evidence" value="ECO:0007669"/>
    <property type="project" value="UniProtKB-KW"/>
</dbReference>
<gene>
    <name evidence="4" type="ORF">PMIC02512_LOCUS4411</name>
</gene>
<keyword evidence="1" id="KW-0343">GTPase activation</keyword>
<reference evidence="4" key="1">
    <citation type="submission" date="2021-01" db="EMBL/GenBank/DDBJ databases">
        <authorList>
            <person name="Corre E."/>
            <person name="Pelletier E."/>
            <person name="Niang G."/>
            <person name="Scheremetjew M."/>
            <person name="Finn R."/>
            <person name="Kale V."/>
            <person name="Holt S."/>
            <person name="Cochrane G."/>
            <person name="Meng A."/>
            <person name="Brown T."/>
            <person name="Cohen L."/>
        </authorList>
    </citation>
    <scope>NUCLEOTIDE SEQUENCE</scope>
    <source>
        <strain evidence="4">CCCM 845</strain>
    </source>
</reference>
<dbReference type="GO" id="GO:0006913">
    <property type="term" value="P:nucleocytoplasmic transport"/>
    <property type="evidence" value="ECO:0007669"/>
    <property type="project" value="TreeGrafter"/>
</dbReference>
<dbReference type="AlphaFoldDB" id="A0A7S2TE23"/>
<dbReference type="Gene3D" id="3.80.10.10">
    <property type="entry name" value="Ribonuclease Inhibitor"/>
    <property type="match status" value="1"/>
</dbReference>
<keyword evidence="2" id="KW-0433">Leucine-rich repeat</keyword>
<dbReference type="PANTHER" id="PTHR24113">
    <property type="entry name" value="RAN GTPASE-ACTIVATING PROTEIN 1"/>
    <property type="match status" value="1"/>
</dbReference>
<accession>A0A7S2TE23</accession>
<evidence type="ECO:0000313" key="4">
    <source>
        <dbReference type="EMBL" id="CAD9726849.1"/>
    </source>
</evidence>